<protein>
    <recommendedName>
        <fullName evidence="2">YobI-like P-loop NTPase domain-containing protein</fullName>
    </recommendedName>
</protein>
<accession>A0ABS2D9W2</accession>
<dbReference type="EMBL" id="JAFEMC010000004">
    <property type="protein sequence ID" value="MBM6577720.1"/>
    <property type="molecule type" value="Genomic_DNA"/>
</dbReference>
<evidence type="ECO:0000313" key="4">
    <source>
        <dbReference type="Proteomes" id="UP000763641"/>
    </source>
</evidence>
<dbReference type="Pfam" id="PF20693">
    <property type="entry name" value="YobI-ATPase"/>
    <property type="match status" value="1"/>
</dbReference>
<keyword evidence="1" id="KW-0472">Membrane</keyword>
<evidence type="ECO:0000313" key="3">
    <source>
        <dbReference type="EMBL" id="MBM6577720.1"/>
    </source>
</evidence>
<proteinExistence type="predicted"/>
<keyword evidence="1" id="KW-0812">Transmembrane</keyword>
<keyword evidence="1" id="KW-1133">Transmembrane helix</keyword>
<dbReference type="InterPro" id="IPR048428">
    <property type="entry name" value="YobI-NTPase"/>
</dbReference>
<feature type="domain" description="YobI-like P-loop NTPase" evidence="2">
    <location>
        <begin position="2"/>
        <end position="358"/>
    </location>
</feature>
<reference evidence="3 4" key="1">
    <citation type="submission" date="2020-12" db="EMBL/GenBank/DDBJ databases">
        <title>Sphingomonas sp.</title>
        <authorList>
            <person name="Kim M.K."/>
        </authorList>
    </citation>
    <scope>NUCLEOTIDE SEQUENCE [LARGE SCALE GENOMIC DNA]</scope>
    <source>
        <strain evidence="3 4">BT552</strain>
    </source>
</reference>
<dbReference type="Proteomes" id="UP000763641">
    <property type="component" value="Unassembled WGS sequence"/>
</dbReference>
<dbReference type="SUPFAM" id="SSF52540">
    <property type="entry name" value="P-loop containing nucleoside triphosphate hydrolases"/>
    <property type="match status" value="2"/>
</dbReference>
<evidence type="ECO:0000256" key="1">
    <source>
        <dbReference type="SAM" id="Phobius"/>
    </source>
</evidence>
<name>A0ABS2D9W2_9SPHN</name>
<evidence type="ECO:0000259" key="2">
    <source>
        <dbReference type="Pfam" id="PF20693"/>
    </source>
</evidence>
<comment type="caution">
    <text evidence="3">The sequence shown here is derived from an EMBL/GenBank/DDBJ whole genome shotgun (WGS) entry which is preliminary data.</text>
</comment>
<gene>
    <name evidence="3" type="ORF">ILT43_15165</name>
</gene>
<dbReference type="InterPro" id="IPR027417">
    <property type="entry name" value="P-loop_NTPase"/>
</dbReference>
<sequence>MNIALTGPYGSGKSSIIKSFLKNYNRPVLQISLAAFLPDAAASADQEGRRETERSNPTVSRQEIERSILQQMLYGADADRLPLFRFKRIQRPGRWASVVSLFCALGLVACWQLIQRREAVMSGAYFRPLGMENWFNLLVFVVGAGFLWLIFHQIYVASFGISLKSISLKDIEISPNAVTEESILNRHLDEIVYFFQSTPYDLVVIEDLDRFNNPEIFVTLREINSLVNANASVRRQVRFLYAIRDDIFVSTDRTKFFEFIIPVIPIINSSNSIDKVLEQGRRLSIDDRLDRQFVREVSRYLSDLRLIQNIFNEYAIYVANLETEGETNLDATKLLAVLIYKNVFPSDFEQLHRGRGQLAEVLHGHDRYIAATEASLTAEIGRLEAAVHASGRQLPEDLAELRAIYAMGVIEILPEGVTHVGVDHGSLIPVTELARSERLEALLASDYVIATGPQRGAQRISLSGLAAKLKDGAAFAERTSLVEGRSATSRKGATRSIAELRTKLSRVRMMKFNEVLRESSELLESMFAAFGDDADLARFLVLEGHLDDTYYQYTSLFHSGRLSPNDNKFLIRIRGFSNPDPNFLIDNAKEVVVEMRDEDFGRNYAFNVRIVDCLLADPSSYEAQTSRLVGFIASDLGECEDFLAAYYASGTKVTTLLSRLASGWPGFVPGILASPAARTHVARMLGHLPIGQLETLAERHPGLADLLATELPAILALGIDIAPERLRSLDLEVSDLSALEPHPGFVGMLHERGLYHLSIGNLEFVFRAVLGVPNDGRSRECNYTLVLDGGDEPLQAKVERQFGAYLKDVLLQLPDNRHEDVPAILRILARTDVDRELVLSLIERQTTALPTLEQVPPDYQAALVGMGRIEPTWDNCLFFIGRETFDADVLTNFLDREQTIAALGGHMMPGGDAAFPLRRFVVENDALSDEAYAAYLKVLPTRFKSFPDAIGKEKRHALVELDRITFSGAARAQLEDDVPLAAAFVTGNLDEFFRLEDELEVSEDLKARLLGSDIPDESRLKIIRSMDLSVLHDMHSRAALVGGILARTGVVVENLDAEGMQAVILRSRPLGTQISLFNMLQDRLADAEIMDLFALLPDPMPDIRPGWATPRLENSEINRQFASWLQDRGFISSWKQGGLFDDDIRLNMRRK</sequence>
<feature type="transmembrane region" description="Helical" evidence="1">
    <location>
        <begin position="134"/>
        <end position="156"/>
    </location>
</feature>
<organism evidence="3 4">
    <name type="scientific">Sphingomonas longa</name>
    <dbReference type="NCBI Taxonomy" id="2778730"/>
    <lineage>
        <taxon>Bacteria</taxon>
        <taxon>Pseudomonadati</taxon>
        <taxon>Pseudomonadota</taxon>
        <taxon>Alphaproteobacteria</taxon>
        <taxon>Sphingomonadales</taxon>
        <taxon>Sphingomonadaceae</taxon>
        <taxon>Sphingomonas</taxon>
    </lineage>
</organism>
<keyword evidence="4" id="KW-1185">Reference proteome</keyword>
<feature type="transmembrane region" description="Helical" evidence="1">
    <location>
        <begin position="95"/>
        <end position="114"/>
    </location>
</feature>